<keyword evidence="19" id="KW-1185">Reference proteome</keyword>
<keyword evidence="13 17" id="KW-0472">Membrane</keyword>
<dbReference type="InterPro" id="IPR000374">
    <property type="entry name" value="PC_trans"/>
</dbReference>
<feature type="transmembrane region" description="Helical" evidence="17">
    <location>
        <begin position="126"/>
        <end position="148"/>
    </location>
</feature>
<dbReference type="UniPathway" id="UPA00557">
    <property type="reaction ID" value="UER00614"/>
</dbReference>
<gene>
    <name evidence="18" type="ORF">M569_00293</name>
</gene>
<evidence type="ECO:0000256" key="12">
    <source>
        <dbReference type="ARBA" id="ARBA00023098"/>
    </source>
</evidence>
<reference evidence="18 19" key="1">
    <citation type="journal article" date="2013" name="BMC Genomics">
        <title>The miniature genome of a carnivorous plant Genlisea aurea contains a low number of genes and short non-coding sequences.</title>
        <authorList>
            <person name="Leushkin E.V."/>
            <person name="Sutormin R.A."/>
            <person name="Nabieva E.R."/>
            <person name="Penin A.A."/>
            <person name="Kondrashov A.S."/>
            <person name="Logacheva M.D."/>
        </authorList>
    </citation>
    <scope>NUCLEOTIDE SEQUENCE [LARGE SCALE GENOMIC DNA]</scope>
</reference>
<name>S8ENL8_9LAMI</name>
<keyword evidence="12" id="KW-0443">Lipid metabolism</keyword>
<evidence type="ECO:0000256" key="1">
    <source>
        <dbReference type="ARBA" id="ARBA00001698"/>
    </source>
</evidence>
<evidence type="ECO:0000256" key="5">
    <source>
        <dbReference type="ARBA" id="ARBA00010185"/>
    </source>
</evidence>
<feature type="transmembrane region" description="Helical" evidence="17">
    <location>
        <begin position="168"/>
        <end position="192"/>
    </location>
</feature>
<dbReference type="PROSITE" id="PS01315">
    <property type="entry name" value="CDS"/>
    <property type="match status" value="1"/>
</dbReference>
<keyword evidence="8 16" id="KW-0808">Transferase</keyword>
<keyword evidence="14" id="KW-0594">Phospholipid biosynthesis</keyword>
<accession>S8ENL8</accession>
<feature type="transmembrane region" description="Helical" evidence="17">
    <location>
        <begin position="20"/>
        <end position="51"/>
    </location>
</feature>
<evidence type="ECO:0000256" key="9">
    <source>
        <dbReference type="ARBA" id="ARBA00022692"/>
    </source>
</evidence>
<feature type="transmembrane region" description="Helical" evidence="17">
    <location>
        <begin position="237"/>
        <end position="255"/>
    </location>
</feature>
<dbReference type="GO" id="GO:0016024">
    <property type="term" value="P:CDP-diacylglycerol biosynthetic process"/>
    <property type="evidence" value="ECO:0007669"/>
    <property type="project" value="UniProtKB-UniPathway"/>
</dbReference>
<evidence type="ECO:0000256" key="2">
    <source>
        <dbReference type="ARBA" id="ARBA00004141"/>
    </source>
</evidence>
<evidence type="ECO:0000256" key="7">
    <source>
        <dbReference type="ARBA" id="ARBA00022516"/>
    </source>
</evidence>
<evidence type="ECO:0000256" key="13">
    <source>
        <dbReference type="ARBA" id="ARBA00023136"/>
    </source>
</evidence>
<dbReference type="Pfam" id="PF01148">
    <property type="entry name" value="CTP_transf_1"/>
    <property type="match status" value="1"/>
</dbReference>
<evidence type="ECO:0000313" key="18">
    <source>
        <dbReference type="EMBL" id="EPS74457.1"/>
    </source>
</evidence>
<dbReference type="EC" id="2.7.7.41" evidence="6 16"/>
<keyword evidence="9 16" id="KW-0812">Transmembrane</keyword>
<keyword evidence="7" id="KW-0444">Lipid biosynthesis</keyword>
<organism evidence="18 19">
    <name type="scientific">Genlisea aurea</name>
    <dbReference type="NCBI Taxonomy" id="192259"/>
    <lineage>
        <taxon>Eukaryota</taxon>
        <taxon>Viridiplantae</taxon>
        <taxon>Streptophyta</taxon>
        <taxon>Embryophyta</taxon>
        <taxon>Tracheophyta</taxon>
        <taxon>Spermatophyta</taxon>
        <taxon>Magnoliopsida</taxon>
        <taxon>eudicotyledons</taxon>
        <taxon>Gunneridae</taxon>
        <taxon>Pentapetalae</taxon>
        <taxon>asterids</taxon>
        <taxon>lamiids</taxon>
        <taxon>Lamiales</taxon>
        <taxon>Lentibulariaceae</taxon>
        <taxon>Genlisea</taxon>
    </lineage>
</organism>
<evidence type="ECO:0000256" key="14">
    <source>
        <dbReference type="ARBA" id="ARBA00023209"/>
    </source>
</evidence>
<comment type="pathway">
    <text evidence="4">Lipid metabolism.</text>
</comment>
<evidence type="ECO:0000256" key="10">
    <source>
        <dbReference type="ARBA" id="ARBA00022695"/>
    </source>
</evidence>
<comment type="subcellular location">
    <subcellularLocation>
        <location evidence="2">Membrane</location>
        <topology evidence="2">Multi-pass membrane protein</topology>
    </subcellularLocation>
</comment>
<comment type="similarity">
    <text evidence="5 16">Belongs to the CDS family.</text>
</comment>
<dbReference type="EMBL" id="AUSU01000062">
    <property type="protein sequence ID" value="EPS74457.1"/>
    <property type="molecule type" value="Genomic_DNA"/>
</dbReference>
<protein>
    <recommendedName>
        <fullName evidence="6 16">Phosphatidate cytidylyltransferase</fullName>
        <ecNumber evidence="6 16">2.7.7.41</ecNumber>
    </recommendedName>
</protein>
<evidence type="ECO:0000256" key="15">
    <source>
        <dbReference type="ARBA" id="ARBA00023264"/>
    </source>
</evidence>
<comment type="catalytic activity">
    <reaction evidence="1 16">
        <text>a 1,2-diacyl-sn-glycero-3-phosphate + CTP + H(+) = a CDP-1,2-diacyl-sn-glycerol + diphosphate</text>
        <dbReference type="Rhea" id="RHEA:16229"/>
        <dbReference type="ChEBI" id="CHEBI:15378"/>
        <dbReference type="ChEBI" id="CHEBI:33019"/>
        <dbReference type="ChEBI" id="CHEBI:37563"/>
        <dbReference type="ChEBI" id="CHEBI:58332"/>
        <dbReference type="ChEBI" id="CHEBI:58608"/>
        <dbReference type="EC" id="2.7.7.41"/>
    </reaction>
</comment>
<evidence type="ECO:0000256" key="4">
    <source>
        <dbReference type="ARBA" id="ARBA00005189"/>
    </source>
</evidence>
<dbReference type="GO" id="GO:0016020">
    <property type="term" value="C:membrane"/>
    <property type="evidence" value="ECO:0007669"/>
    <property type="project" value="UniProtKB-SubCell"/>
</dbReference>
<comment type="caution">
    <text evidence="18">The sequence shown here is derived from an EMBL/GenBank/DDBJ whole genome shotgun (WGS) entry which is preliminary data.</text>
</comment>
<dbReference type="OrthoDB" id="10260889at2759"/>
<evidence type="ECO:0000256" key="17">
    <source>
        <dbReference type="SAM" id="Phobius"/>
    </source>
</evidence>
<keyword evidence="10 16" id="KW-0548">Nucleotidyltransferase</keyword>
<dbReference type="AlphaFoldDB" id="S8ENL8"/>
<comment type="pathway">
    <text evidence="3 16">Phospholipid metabolism; CDP-diacylglycerol biosynthesis; CDP-diacylglycerol from sn-glycerol 3-phosphate: step 3/3.</text>
</comment>
<evidence type="ECO:0000256" key="8">
    <source>
        <dbReference type="ARBA" id="ARBA00022679"/>
    </source>
</evidence>
<evidence type="ECO:0000256" key="6">
    <source>
        <dbReference type="ARBA" id="ARBA00012487"/>
    </source>
</evidence>
<dbReference type="PANTHER" id="PTHR47101">
    <property type="entry name" value="PHOSPHATIDATE CYTIDYLYLTRANSFERASE 5, CHLOROPLASTIC"/>
    <property type="match status" value="1"/>
</dbReference>
<evidence type="ECO:0000313" key="19">
    <source>
        <dbReference type="Proteomes" id="UP000015453"/>
    </source>
</evidence>
<keyword evidence="15" id="KW-1208">Phospholipid metabolism</keyword>
<dbReference type="Proteomes" id="UP000015453">
    <property type="component" value="Unassembled WGS sequence"/>
</dbReference>
<proteinExistence type="inferred from homology"/>
<keyword evidence="11 17" id="KW-1133">Transmembrane helix</keyword>
<evidence type="ECO:0000256" key="11">
    <source>
        <dbReference type="ARBA" id="ARBA00022989"/>
    </source>
</evidence>
<feature type="non-terminal residue" evidence="18">
    <location>
        <position position="1"/>
    </location>
</feature>
<evidence type="ECO:0000256" key="3">
    <source>
        <dbReference type="ARBA" id="ARBA00005119"/>
    </source>
</evidence>
<sequence length="308" mass="32719">EVNNGALSSTNQLQERIVSGLGIGVSVGVVVLAGGWIFTLALAAAVFIAATEYFELVGSRGIASGMTPPPRFVSRACSVICCLMPILTLYSGNIDVSVTFASFFLATVLVLQRGENPRFSQLSSSMFGLLYCGFLPCFWVKLRCSLAAPLRHNRLASSWPILLGGQTTWNVGLAATLTSICSIIAADTFAFIGGKVFGRTQLTAVSPKKTWEGVVAGLSSCIATSFLLRNILCWPSSILSCVTFGFLNFFGSLFGDLIESVIKRDAGVKDSGSLIPGHGGVLDRTDSYIFTGALAYSFVKTFLPLYGV</sequence>
<evidence type="ECO:0000256" key="16">
    <source>
        <dbReference type="RuleBase" id="RU003938"/>
    </source>
</evidence>
<dbReference type="PANTHER" id="PTHR47101:SF1">
    <property type="entry name" value="PHOSPHATIDATE CYTIDYLYLTRANSFERASE 4, CHLOROPLASTIC"/>
    <property type="match status" value="1"/>
</dbReference>
<feature type="transmembrane region" description="Helical" evidence="17">
    <location>
        <begin position="96"/>
        <end position="114"/>
    </location>
</feature>
<dbReference type="GO" id="GO:0004605">
    <property type="term" value="F:phosphatidate cytidylyltransferase activity"/>
    <property type="evidence" value="ECO:0007669"/>
    <property type="project" value="UniProtKB-EC"/>
</dbReference>